<proteinExistence type="predicted"/>
<organism evidence="1 2">
    <name type="scientific">Burkholderia territorii</name>
    <dbReference type="NCBI Taxonomy" id="1503055"/>
    <lineage>
        <taxon>Bacteria</taxon>
        <taxon>Pseudomonadati</taxon>
        <taxon>Pseudomonadota</taxon>
        <taxon>Betaproteobacteria</taxon>
        <taxon>Burkholderiales</taxon>
        <taxon>Burkholderiaceae</taxon>
        <taxon>Burkholderia</taxon>
        <taxon>Burkholderia cepacia complex</taxon>
    </lineage>
</organism>
<dbReference type="Pfam" id="PF11848">
    <property type="entry name" value="DUF3368"/>
    <property type="match status" value="1"/>
</dbReference>
<name>A0A105UXN3_9BURK</name>
<dbReference type="Proteomes" id="UP000062317">
    <property type="component" value="Unassembled WGS sequence"/>
</dbReference>
<protein>
    <recommendedName>
        <fullName evidence="3">DUF3368 domain-containing protein</fullName>
    </recommendedName>
</protein>
<evidence type="ECO:0000313" key="2">
    <source>
        <dbReference type="Proteomes" id="UP000062317"/>
    </source>
</evidence>
<comment type="caution">
    <text evidence="1">The sequence shown here is derived from an EMBL/GenBank/DDBJ whole genome shotgun (WGS) entry which is preliminary data.</text>
</comment>
<keyword evidence="2" id="KW-1185">Reference proteome</keyword>
<dbReference type="AlphaFoldDB" id="A0A105UXN3"/>
<reference evidence="1 2" key="1">
    <citation type="submission" date="2015-11" db="EMBL/GenBank/DDBJ databases">
        <title>Expanding the genomic diversity of Burkholderia species for the development of highly accurate diagnostics.</title>
        <authorList>
            <person name="Sahl J."/>
            <person name="Keim P."/>
            <person name="Wagner D."/>
        </authorList>
    </citation>
    <scope>NUCLEOTIDE SEQUENCE [LARGE SCALE GENOMIC DNA]</scope>
    <source>
        <strain evidence="1 2">MSMB1301WGS</strain>
    </source>
</reference>
<dbReference type="EMBL" id="LPEQ01000140">
    <property type="protein sequence ID" value="KVV37575.1"/>
    <property type="molecule type" value="Genomic_DNA"/>
</dbReference>
<evidence type="ECO:0000313" key="1">
    <source>
        <dbReference type="EMBL" id="KVV37575.1"/>
    </source>
</evidence>
<accession>A0A105UXN3</accession>
<gene>
    <name evidence="1" type="ORF">WT27_17700</name>
</gene>
<evidence type="ECO:0008006" key="3">
    <source>
        <dbReference type="Google" id="ProtNLM"/>
    </source>
</evidence>
<sequence length="139" mass="14763">MESTTIVQFISQHFASGTLLRLRNEDLDAAIFLDLIDTYGLGEGETECLAHALASNDLVVCSDDRKARGVVAALLGRQRLTGTIGLLLRCFRSGISSTDEIARSHQMMVDAGAFLPPLSARDLGVRTAGETTNPGSAGL</sequence>
<dbReference type="InterPro" id="IPR021799">
    <property type="entry name" value="PIN-like_prokaryotic"/>
</dbReference>
<dbReference type="RefSeq" id="WP_060109889.1">
    <property type="nucleotide sequence ID" value="NZ_LPEQ01000140.1"/>
</dbReference>